<comment type="subunit">
    <text evidence="4">Homodimer.</text>
</comment>
<evidence type="ECO:0000259" key="13">
    <source>
        <dbReference type="Pfam" id="PF09084"/>
    </source>
</evidence>
<comment type="similarity">
    <text evidence="3">Belongs to the NMT1/THI5 family.</text>
</comment>
<evidence type="ECO:0000256" key="1">
    <source>
        <dbReference type="ARBA" id="ARBA00003469"/>
    </source>
</evidence>
<evidence type="ECO:0000256" key="11">
    <source>
        <dbReference type="ARBA" id="ARBA00048179"/>
    </source>
</evidence>
<sequence>MGISKKIAVFLTALASTMMLAACSGGTDDSDGMTKVRFALDWTPNTNHTGLYVAMNKGYFEEAGLDVEVVPYNDSNPILLTDSGNAEFAVDTQDRMTMAKAAGADVRSVLAIQQSWTTEVSVLADRDDIQSPADLDGKTFGGFGSPADHAILKGVIRGAGGEGEFEEVTLGTSAYEALYNKDVDFTVPYVAWEGIEAADRGVELKNFAYTDYGFPDSYQMLVVGSNKWMEEHPEETKKFVQAIQRGFQDAVDNPDEAAEILQQENAEILTDLELLKKSQRMLSENYMLDDEGKFGRQTEKQWADLGQFLFDNELLVDGANNPLSEAPDWNTYFTNEYISE</sequence>
<evidence type="ECO:0000256" key="4">
    <source>
        <dbReference type="ARBA" id="ARBA00011738"/>
    </source>
</evidence>
<evidence type="ECO:0000256" key="5">
    <source>
        <dbReference type="ARBA" id="ARBA00022679"/>
    </source>
</evidence>
<protein>
    <recommendedName>
        <fullName evidence="10">Thiamine pyrimidine synthase</fullName>
    </recommendedName>
</protein>
<reference evidence="15" key="1">
    <citation type="submission" date="2017-01" db="EMBL/GenBank/DDBJ databases">
        <authorList>
            <person name="Varghese N."/>
            <person name="Submissions S."/>
        </authorList>
    </citation>
    <scope>NUCLEOTIDE SEQUENCE [LARGE SCALE GENOMIC DNA]</scope>
    <source>
        <strain evidence="15">DSM 44531</strain>
    </source>
</reference>
<dbReference type="PROSITE" id="PS51257">
    <property type="entry name" value="PROKAR_LIPOPROTEIN"/>
    <property type="match status" value="1"/>
</dbReference>
<feature type="signal peptide" evidence="12">
    <location>
        <begin position="1"/>
        <end position="21"/>
    </location>
</feature>
<evidence type="ECO:0000256" key="12">
    <source>
        <dbReference type="SAM" id="SignalP"/>
    </source>
</evidence>
<evidence type="ECO:0000256" key="9">
    <source>
        <dbReference type="ARBA" id="ARBA00023004"/>
    </source>
</evidence>
<keyword evidence="8" id="KW-0784">Thiamine biosynthesis</keyword>
<evidence type="ECO:0000256" key="7">
    <source>
        <dbReference type="ARBA" id="ARBA00022898"/>
    </source>
</evidence>
<evidence type="ECO:0000256" key="2">
    <source>
        <dbReference type="ARBA" id="ARBA00004948"/>
    </source>
</evidence>
<comment type="function">
    <text evidence="1">Responsible for the formation of the pyrimidine heterocycle in the thiamine biosynthesis pathway. Catalyzes the formation of hydroxymethylpyrimidine phosphate (HMP-P) from histidine and pyridoxal phosphate (PLP). The protein uses PLP and the active site histidine to form HMP-P, generating an inactive enzyme. The enzyme can only undergo a single turnover, which suggests it is a suicide enzyme.</text>
</comment>
<keyword evidence="9" id="KW-0408">Iron</keyword>
<dbReference type="GO" id="GO:0016740">
    <property type="term" value="F:transferase activity"/>
    <property type="evidence" value="ECO:0007669"/>
    <property type="project" value="UniProtKB-KW"/>
</dbReference>
<accession>A0A1N7IQ99</accession>
<dbReference type="Pfam" id="PF09084">
    <property type="entry name" value="NMT1"/>
    <property type="match status" value="1"/>
</dbReference>
<name>A0A1N7IQ99_9CORY</name>
<evidence type="ECO:0000256" key="8">
    <source>
        <dbReference type="ARBA" id="ARBA00022977"/>
    </source>
</evidence>
<dbReference type="EMBL" id="FTOF01000001">
    <property type="protein sequence ID" value="SIS39237.1"/>
    <property type="molecule type" value="Genomic_DNA"/>
</dbReference>
<dbReference type="GO" id="GO:0046872">
    <property type="term" value="F:metal ion binding"/>
    <property type="evidence" value="ECO:0007669"/>
    <property type="project" value="UniProtKB-KW"/>
</dbReference>
<evidence type="ECO:0000313" key="14">
    <source>
        <dbReference type="EMBL" id="SIS39237.1"/>
    </source>
</evidence>
<keyword evidence="5" id="KW-0808">Transferase</keyword>
<keyword evidence="15" id="KW-1185">Reference proteome</keyword>
<dbReference type="PANTHER" id="PTHR31528:SF1">
    <property type="entry name" value="4-AMINO-5-HYDROXYMETHYL-2-METHYLPYRIMIDINE PHOSPHATE SYNTHASE THI11-RELATED"/>
    <property type="match status" value="1"/>
</dbReference>
<feature type="chain" id="PRO_5039516808" description="Thiamine pyrimidine synthase" evidence="12">
    <location>
        <begin position="22"/>
        <end position="340"/>
    </location>
</feature>
<comment type="pathway">
    <text evidence="2">Cofactor biosynthesis; thiamine diphosphate biosynthesis.</text>
</comment>
<dbReference type="SUPFAM" id="SSF53850">
    <property type="entry name" value="Periplasmic binding protein-like II"/>
    <property type="match status" value="1"/>
</dbReference>
<keyword evidence="6" id="KW-0479">Metal-binding</keyword>
<feature type="domain" description="SsuA/THI5-like" evidence="13">
    <location>
        <begin position="45"/>
        <end position="257"/>
    </location>
</feature>
<dbReference type="PANTHER" id="PTHR31528">
    <property type="entry name" value="4-AMINO-5-HYDROXYMETHYL-2-METHYLPYRIMIDINE PHOSPHATE SYNTHASE THI11-RELATED"/>
    <property type="match status" value="1"/>
</dbReference>
<keyword evidence="7" id="KW-0663">Pyridoxal phosphate</keyword>
<dbReference type="RefSeq" id="WP_076598243.1">
    <property type="nucleotide sequence ID" value="NZ_CP046976.1"/>
</dbReference>
<dbReference type="OrthoDB" id="174578at2"/>
<comment type="catalytic activity">
    <reaction evidence="11">
        <text>N(6)-(pyridoxal phosphate)-L-lysyl-[4-amino-5-hydroxymethyl-2-methylpyrimidine phosphate synthase] + L-histidyl-[4-amino-5-hydroxymethyl-2-methylpyrimidine phosphate synthase] + 2 Fe(3+) + 4 H2O = L-lysyl-[4-amino-5-hydroxymethyl-2-methylpyrimidine phosphate synthase] + (2S)-2-amino-5-hydroxy-4-oxopentanoyl-[4-amino-5-hydroxymethyl-2-methylpyrimidine phosphate synthase] + 4-amino-2-methyl-5-(phosphooxymethyl)pyrimidine + 3-oxopropanoate + 2 Fe(2+) + 2 H(+)</text>
        <dbReference type="Rhea" id="RHEA:65756"/>
        <dbReference type="Rhea" id="RHEA-COMP:16892"/>
        <dbReference type="Rhea" id="RHEA-COMP:16893"/>
        <dbReference type="Rhea" id="RHEA-COMP:16894"/>
        <dbReference type="Rhea" id="RHEA-COMP:16895"/>
        <dbReference type="ChEBI" id="CHEBI:15377"/>
        <dbReference type="ChEBI" id="CHEBI:15378"/>
        <dbReference type="ChEBI" id="CHEBI:29033"/>
        <dbReference type="ChEBI" id="CHEBI:29034"/>
        <dbReference type="ChEBI" id="CHEBI:29969"/>
        <dbReference type="ChEBI" id="CHEBI:29979"/>
        <dbReference type="ChEBI" id="CHEBI:33190"/>
        <dbReference type="ChEBI" id="CHEBI:58354"/>
        <dbReference type="ChEBI" id="CHEBI:143915"/>
        <dbReference type="ChEBI" id="CHEBI:157692"/>
    </reaction>
    <physiologicalReaction direction="left-to-right" evidence="11">
        <dbReference type="Rhea" id="RHEA:65757"/>
    </physiologicalReaction>
</comment>
<gene>
    <name evidence="14" type="ORF">SAMN05444817_101274</name>
</gene>
<evidence type="ECO:0000256" key="6">
    <source>
        <dbReference type="ARBA" id="ARBA00022723"/>
    </source>
</evidence>
<organism evidence="14 15">
    <name type="scientific">Corynebacterium appendicis CIP 107643</name>
    <dbReference type="NCBI Taxonomy" id="1161099"/>
    <lineage>
        <taxon>Bacteria</taxon>
        <taxon>Bacillati</taxon>
        <taxon>Actinomycetota</taxon>
        <taxon>Actinomycetes</taxon>
        <taxon>Mycobacteriales</taxon>
        <taxon>Corynebacteriaceae</taxon>
        <taxon>Corynebacterium</taxon>
    </lineage>
</organism>
<dbReference type="STRING" id="1161099.SAMN05444817_101274"/>
<evidence type="ECO:0000256" key="10">
    <source>
        <dbReference type="ARBA" id="ARBA00033171"/>
    </source>
</evidence>
<dbReference type="AlphaFoldDB" id="A0A1N7IQ99"/>
<dbReference type="Proteomes" id="UP000186292">
    <property type="component" value="Unassembled WGS sequence"/>
</dbReference>
<dbReference type="InterPro" id="IPR027939">
    <property type="entry name" value="NMT1/THI5"/>
</dbReference>
<keyword evidence="12" id="KW-0732">Signal</keyword>
<dbReference type="Gene3D" id="3.40.190.10">
    <property type="entry name" value="Periplasmic binding protein-like II"/>
    <property type="match status" value="2"/>
</dbReference>
<dbReference type="InterPro" id="IPR015168">
    <property type="entry name" value="SsuA/THI5"/>
</dbReference>
<proteinExistence type="inferred from homology"/>
<evidence type="ECO:0000256" key="3">
    <source>
        <dbReference type="ARBA" id="ARBA00009406"/>
    </source>
</evidence>
<evidence type="ECO:0000313" key="15">
    <source>
        <dbReference type="Proteomes" id="UP000186292"/>
    </source>
</evidence>
<dbReference type="GO" id="GO:0009228">
    <property type="term" value="P:thiamine biosynthetic process"/>
    <property type="evidence" value="ECO:0007669"/>
    <property type="project" value="UniProtKB-KW"/>
</dbReference>